<dbReference type="Proteomes" id="UP000472839">
    <property type="component" value="Unassembled WGS sequence"/>
</dbReference>
<dbReference type="CDD" id="cd07896">
    <property type="entry name" value="Adenylation_kDNA_ligase_like"/>
    <property type="match status" value="1"/>
</dbReference>
<evidence type="ECO:0000313" key="12">
    <source>
        <dbReference type="Proteomes" id="UP000461010"/>
    </source>
</evidence>
<sequence length="278" mass="32823">MRSLFTLLLIILINPNLNAINLQKAKTYTTQHNIKDWMMSEKLDGIRAYWDGEKLLSKNGNTIHAPLWFIKDFPKFKLDGELWTKRDDFENIQSIVLDKKPSKQWEKITYNIFEVPEEKGDFLKRLEKINNWQKTNNNKYIKIIEQIKCKNDKHLEEYLEKIINLKAEGVMIKNPSLKYFVGRSSNILKVKKFLDAEAEVISINYHENKEGSNNTKAKFKSLVLKLENNVVFNLGNGFSKEERINHPKIADIVTFKYYNLTRFGKPKFASFLRIREEE</sequence>
<dbReference type="SUPFAM" id="SSF56091">
    <property type="entry name" value="DNA ligase/mRNA capping enzyme, catalytic domain"/>
    <property type="match status" value="1"/>
</dbReference>
<feature type="domain" description="ATP-dependent DNA ligase family profile" evidence="8">
    <location>
        <begin position="31"/>
        <end position="191"/>
    </location>
</feature>
<evidence type="ECO:0000256" key="1">
    <source>
        <dbReference type="ARBA" id="ARBA00001968"/>
    </source>
</evidence>
<evidence type="ECO:0000256" key="6">
    <source>
        <dbReference type="ARBA" id="ARBA00034003"/>
    </source>
</evidence>
<comment type="caution">
    <text evidence="10">The sequence shown here is derived from an EMBL/GenBank/DDBJ whole genome shotgun (WGS) entry which is preliminary data.</text>
</comment>
<dbReference type="GO" id="GO:0003910">
    <property type="term" value="F:DNA ligase (ATP) activity"/>
    <property type="evidence" value="ECO:0007669"/>
    <property type="project" value="UniProtKB-EC"/>
</dbReference>
<evidence type="ECO:0000256" key="2">
    <source>
        <dbReference type="ARBA" id="ARBA00022598"/>
    </source>
</evidence>
<dbReference type="Gene3D" id="2.40.50.140">
    <property type="entry name" value="Nucleic acid-binding proteins"/>
    <property type="match status" value="1"/>
</dbReference>
<dbReference type="RefSeq" id="WP_152190525.1">
    <property type="nucleotide sequence ID" value="NZ_WFKJ01000027.1"/>
</dbReference>
<dbReference type="SUPFAM" id="SSF50249">
    <property type="entry name" value="Nucleic acid-binding proteins"/>
    <property type="match status" value="1"/>
</dbReference>
<evidence type="ECO:0000313" key="13">
    <source>
        <dbReference type="Proteomes" id="UP000472839"/>
    </source>
</evidence>
<evidence type="ECO:0000256" key="5">
    <source>
        <dbReference type="ARBA" id="ARBA00023204"/>
    </source>
</evidence>
<evidence type="ECO:0000256" key="4">
    <source>
        <dbReference type="ARBA" id="ARBA00022763"/>
    </source>
</evidence>
<dbReference type="Gene3D" id="3.30.1490.70">
    <property type="match status" value="1"/>
</dbReference>
<evidence type="ECO:0000313" key="11">
    <source>
        <dbReference type="EMBL" id="KAB7890208.1"/>
    </source>
</evidence>
<dbReference type="Pfam" id="PF14743">
    <property type="entry name" value="DNA_ligase_OB_2"/>
    <property type="match status" value="1"/>
</dbReference>
<dbReference type="InterPro" id="IPR050326">
    <property type="entry name" value="NAD_dep_DNA_ligaseB"/>
</dbReference>
<evidence type="ECO:0000259" key="9">
    <source>
        <dbReference type="Pfam" id="PF14743"/>
    </source>
</evidence>
<keyword evidence="3" id="KW-0235">DNA replication</keyword>
<dbReference type="GO" id="GO:0006260">
    <property type="term" value="P:DNA replication"/>
    <property type="evidence" value="ECO:0007669"/>
    <property type="project" value="UniProtKB-KW"/>
</dbReference>
<evidence type="ECO:0000313" key="10">
    <source>
        <dbReference type="EMBL" id="KAB7889887.1"/>
    </source>
</evidence>
<feature type="signal peptide" evidence="7">
    <location>
        <begin position="1"/>
        <end position="19"/>
    </location>
</feature>
<organism evidence="10 13">
    <name type="scientific">Poseidonibacter ostreae</name>
    <dbReference type="NCBI Taxonomy" id="2654171"/>
    <lineage>
        <taxon>Bacteria</taxon>
        <taxon>Pseudomonadati</taxon>
        <taxon>Campylobacterota</taxon>
        <taxon>Epsilonproteobacteria</taxon>
        <taxon>Campylobacterales</taxon>
        <taxon>Arcobacteraceae</taxon>
        <taxon>Poseidonibacter</taxon>
    </lineage>
</organism>
<dbReference type="GO" id="GO:0006281">
    <property type="term" value="P:DNA repair"/>
    <property type="evidence" value="ECO:0007669"/>
    <property type="project" value="UniProtKB-KW"/>
</dbReference>
<dbReference type="InterPro" id="IPR029319">
    <property type="entry name" value="DNA_ligase_OB"/>
</dbReference>
<gene>
    <name evidence="11" type="ORF">GBG18_09470</name>
    <name evidence="10" type="ORF">GBG19_04895</name>
</gene>
<dbReference type="PANTHER" id="PTHR47810:SF1">
    <property type="entry name" value="DNA LIGASE B"/>
    <property type="match status" value="1"/>
</dbReference>
<dbReference type="EMBL" id="WFKK01000009">
    <property type="protein sequence ID" value="KAB7889887.1"/>
    <property type="molecule type" value="Genomic_DNA"/>
</dbReference>
<comment type="catalytic activity">
    <reaction evidence="6">
        <text>ATP + (deoxyribonucleotide)n-3'-hydroxyl + 5'-phospho-(deoxyribonucleotide)m = (deoxyribonucleotide)n+m + AMP + diphosphate.</text>
        <dbReference type="EC" id="6.5.1.1"/>
    </reaction>
</comment>
<dbReference type="InterPro" id="IPR012340">
    <property type="entry name" value="NA-bd_OB-fold"/>
</dbReference>
<dbReference type="InterPro" id="IPR012310">
    <property type="entry name" value="DNA_ligase_ATP-dep_cent"/>
</dbReference>
<dbReference type="Gene3D" id="3.30.470.30">
    <property type="entry name" value="DNA ligase/mRNA capping enzyme"/>
    <property type="match status" value="1"/>
</dbReference>
<evidence type="ECO:0000256" key="3">
    <source>
        <dbReference type="ARBA" id="ARBA00022705"/>
    </source>
</evidence>
<proteinExistence type="predicted"/>
<protein>
    <submittedName>
        <fullName evidence="10">DNA ligase</fullName>
    </submittedName>
</protein>
<evidence type="ECO:0000256" key="7">
    <source>
        <dbReference type="SAM" id="SignalP"/>
    </source>
</evidence>
<dbReference type="NCBIfam" id="NF006592">
    <property type="entry name" value="PRK09125.1"/>
    <property type="match status" value="1"/>
</dbReference>
<keyword evidence="2 10" id="KW-0436">Ligase</keyword>
<keyword evidence="7" id="KW-0732">Signal</keyword>
<keyword evidence="4" id="KW-0227">DNA damage</keyword>
<name>A0A6L4WU46_9BACT</name>
<keyword evidence="12" id="KW-1185">Reference proteome</keyword>
<dbReference type="GO" id="GO:0006310">
    <property type="term" value="P:DNA recombination"/>
    <property type="evidence" value="ECO:0007669"/>
    <property type="project" value="InterPro"/>
</dbReference>
<dbReference type="Proteomes" id="UP000461010">
    <property type="component" value="Unassembled WGS sequence"/>
</dbReference>
<feature type="chain" id="PRO_5026772181" evidence="7">
    <location>
        <begin position="20"/>
        <end position="278"/>
    </location>
</feature>
<dbReference type="CDD" id="cd08041">
    <property type="entry name" value="OBF_kDNA_ligase_like"/>
    <property type="match status" value="1"/>
</dbReference>
<dbReference type="EMBL" id="WFKJ01000027">
    <property type="protein sequence ID" value="KAB7890208.1"/>
    <property type="molecule type" value="Genomic_DNA"/>
</dbReference>
<dbReference type="GO" id="GO:0005524">
    <property type="term" value="F:ATP binding"/>
    <property type="evidence" value="ECO:0007669"/>
    <property type="project" value="InterPro"/>
</dbReference>
<dbReference type="Pfam" id="PF01068">
    <property type="entry name" value="DNA_ligase_A_M"/>
    <property type="match status" value="1"/>
</dbReference>
<dbReference type="PANTHER" id="PTHR47810">
    <property type="entry name" value="DNA LIGASE"/>
    <property type="match status" value="1"/>
</dbReference>
<comment type="cofactor">
    <cofactor evidence="1">
        <name>a divalent metal cation</name>
        <dbReference type="ChEBI" id="CHEBI:60240"/>
    </cofactor>
</comment>
<feature type="domain" description="DNA ligase OB-like" evidence="9">
    <location>
        <begin position="211"/>
        <end position="275"/>
    </location>
</feature>
<reference evidence="12 13" key="1">
    <citation type="submission" date="2019-10" db="EMBL/GenBank/DDBJ databases">
        <title>Poseidonibacter ostreae sp. nov., isolated from the gut of the Ostrea denselamellosa.</title>
        <authorList>
            <person name="Choi A."/>
        </authorList>
    </citation>
    <scope>NUCLEOTIDE SEQUENCE [LARGE SCALE GENOMIC DNA]</scope>
    <source>
        <strain evidence="10 13">SJOD-M-33</strain>
        <strain evidence="11 12">SJOD-M-5</strain>
    </source>
</reference>
<dbReference type="AlphaFoldDB" id="A0A6L4WU46"/>
<evidence type="ECO:0000259" key="8">
    <source>
        <dbReference type="Pfam" id="PF01068"/>
    </source>
</evidence>
<accession>A0A6L4WU46</accession>
<keyword evidence="5" id="KW-0234">DNA repair</keyword>